<protein>
    <submittedName>
        <fullName evidence="2">Nuclear transport factor 2 family protein</fullName>
    </submittedName>
</protein>
<feature type="domain" description="SnoaL-like" evidence="1">
    <location>
        <begin position="10"/>
        <end position="122"/>
    </location>
</feature>
<dbReference type="AlphaFoldDB" id="A0A5C8JH53"/>
<sequence length="141" mass="16338">MKTQTEQAAVEKLLSQYAQALNTADAPSIPSFYTEDGQFMPHGFRVLSTGELVKRSNNYFKKVRFQIDYYVQNTIVDGGYAFVQATAKTITTDFATNREAQQTSRDFFVLRKEQEEWKIFRYTFNNLKSSNGNYKVFNHSI</sequence>
<evidence type="ECO:0000259" key="1">
    <source>
        <dbReference type="Pfam" id="PF13474"/>
    </source>
</evidence>
<accession>A0A5C8JH53</accession>
<dbReference type="InterPro" id="IPR037401">
    <property type="entry name" value="SnoaL-like"/>
</dbReference>
<name>A0A5C8JH53_9BACT</name>
<organism evidence="2 3">
    <name type="scientific">Pontibacter qinzhouensis</name>
    <dbReference type="NCBI Taxonomy" id="2603253"/>
    <lineage>
        <taxon>Bacteria</taxon>
        <taxon>Pseudomonadati</taxon>
        <taxon>Bacteroidota</taxon>
        <taxon>Cytophagia</taxon>
        <taxon>Cytophagales</taxon>
        <taxon>Hymenobacteraceae</taxon>
        <taxon>Pontibacter</taxon>
    </lineage>
</organism>
<keyword evidence="3" id="KW-1185">Reference proteome</keyword>
<proteinExistence type="predicted"/>
<reference evidence="2 3" key="1">
    <citation type="submission" date="2019-08" db="EMBL/GenBank/DDBJ databases">
        <authorList>
            <person name="Shi S."/>
        </authorList>
    </citation>
    <scope>NUCLEOTIDE SEQUENCE [LARGE SCALE GENOMIC DNA]</scope>
    <source>
        <strain evidence="2 3">GY10130</strain>
    </source>
</reference>
<dbReference type="EMBL" id="VRTY01000067">
    <property type="protein sequence ID" value="TXK36948.1"/>
    <property type="molecule type" value="Genomic_DNA"/>
</dbReference>
<evidence type="ECO:0000313" key="2">
    <source>
        <dbReference type="EMBL" id="TXK36948.1"/>
    </source>
</evidence>
<dbReference type="RefSeq" id="WP_147922835.1">
    <property type="nucleotide sequence ID" value="NZ_VRTY01000067.1"/>
</dbReference>
<comment type="caution">
    <text evidence="2">The sequence shown here is derived from an EMBL/GenBank/DDBJ whole genome shotgun (WGS) entry which is preliminary data.</text>
</comment>
<dbReference type="CDD" id="cd00531">
    <property type="entry name" value="NTF2_like"/>
    <property type="match status" value="1"/>
</dbReference>
<gene>
    <name evidence="2" type="ORF">FVR03_16345</name>
</gene>
<evidence type="ECO:0000313" key="3">
    <source>
        <dbReference type="Proteomes" id="UP000321926"/>
    </source>
</evidence>
<dbReference type="Proteomes" id="UP000321926">
    <property type="component" value="Unassembled WGS sequence"/>
</dbReference>
<dbReference type="OrthoDB" id="6491893at2"/>
<dbReference type="Gene3D" id="3.10.450.50">
    <property type="match status" value="1"/>
</dbReference>
<dbReference type="InterPro" id="IPR032710">
    <property type="entry name" value="NTF2-like_dom_sf"/>
</dbReference>
<dbReference type="SUPFAM" id="SSF54427">
    <property type="entry name" value="NTF2-like"/>
    <property type="match status" value="1"/>
</dbReference>
<dbReference type="Pfam" id="PF13474">
    <property type="entry name" value="SnoaL_3"/>
    <property type="match status" value="1"/>
</dbReference>